<dbReference type="GO" id="GO:0071949">
    <property type="term" value="F:FAD binding"/>
    <property type="evidence" value="ECO:0007669"/>
    <property type="project" value="InterPro"/>
</dbReference>
<evidence type="ECO:0000256" key="1">
    <source>
        <dbReference type="ARBA" id="ARBA00007992"/>
    </source>
</evidence>
<proteinExistence type="inferred from homology"/>
<dbReference type="SUPFAM" id="SSF51905">
    <property type="entry name" value="FAD/NAD(P)-binding domain"/>
    <property type="match status" value="1"/>
</dbReference>
<evidence type="ECO:0000313" key="7">
    <source>
        <dbReference type="EMBL" id="KAK0508487.1"/>
    </source>
</evidence>
<dbReference type="InterPro" id="IPR002938">
    <property type="entry name" value="FAD-bd"/>
</dbReference>
<feature type="domain" description="FAD-binding" evidence="6">
    <location>
        <begin position="4"/>
        <end position="331"/>
    </location>
</feature>
<keyword evidence="4" id="KW-0560">Oxidoreductase</keyword>
<evidence type="ECO:0000259" key="6">
    <source>
        <dbReference type="Pfam" id="PF01494"/>
    </source>
</evidence>
<dbReference type="Pfam" id="PF01494">
    <property type="entry name" value="FAD_binding_3"/>
    <property type="match status" value="1"/>
</dbReference>
<reference evidence="7" key="1">
    <citation type="submission" date="2023-03" db="EMBL/GenBank/DDBJ databases">
        <title>Complete genome of Cladonia borealis.</title>
        <authorList>
            <person name="Park H."/>
        </authorList>
    </citation>
    <scope>NUCLEOTIDE SEQUENCE</scope>
    <source>
        <strain evidence="7">ANT050790</strain>
    </source>
</reference>
<accession>A0AA39QSN5</accession>
<keyword evidence="8" id="KW-1185">Reference proteome</keyword>
<protein>
    <recommendedName>
        <fullName evidence="6">FAD-binding domain-containing protein</fullName>
    </recommendedName>
</protein>
<dbReference type="GO" id="GO:0004497">
    <property type="term" value="F:monooxygenase activity"/>
    <property type="evidence" value="ECO:0007669"/>
    <property type="project" value="UniProtKB-KW"/>
</dbReference>
<dbReference type="InterPro" id="IPR036188">
    <property type="entry name" value="FAD/NAD-bd_sf"/>
</dbReference>
<evidence type="ECO:0000256" key="3">
    <source>
        <dbReference type="ARBA" id="ARBA00022827"/>
    </source>
</evidence>
<evidence type="ECO:0000256" key="5">
    <source>
        <dbReference type="ARBA" id="ARBA00023033"/>
    </source>
</evidence>
<evidence type="ECO:0000313" key="8">
    <source>
        <dbReference type="Proteomes" id="UP001166286"/>
    </source>
</evidence>
<gene>
    <name evidence="7" type="ORF">JMJ35_008763</name>
</gene>
<dbReference type="AlphaFoldDB" id="A0AA39QSN5"/>
<dbReference type="PANTHER" id="PTHR13789">
    <property type="entry name" value="MONOOXYGENASE"/>
    <property type="match status" value="1"/>
</dbReference>
<dbReference type="InterPro" id="IPR050493">
    <property type="entry name" value="FAD-dep_Monooxygenase_BioMet"/>
</dbReference>
<dbReference type="Gene3D" id="3.50.50.60">
    <property type="entry name" value="FAD/NAD(P)-binding domain"/>
    <property type="match status" value="1"/>
</dbReference>
<comment type="caution">
    <text evidence="7">The sequence shown here is derived from an EMBL/GenBank/DDBJ whole genome shotgun (WGS) entry which is preliminary data.</text>
</comment>
<dbReference type="PANTHER" id="PTHR13789:SF309">
    <property type="entry name" value="PUTATIVE (AFU_ORTHOLOGUE AFUA_6G14510)-RELATED"/>
    <property type="match status" value="1"/>
</dbReference>
<keyword evidence="5" id="KW-0503">Monooxygenase</keyword>
<dbReference type="EMBL" id="JAFEKC020000020">
    <property type="protein sequence ID" value="KAK0508487.1"/>
    <property type="molecule type" value="Genomic_DNA"/>
</dbReference>
<organism evidence="7 8">
    <name type="scientific">Cladonia borealis</name>
    <dbReference type="NCBI Taxonomy" id="184061"/>
    <lineage>
        <taxon>Eukaryota</taxon>
        <taxon>Fungi</taxon>
        <taxon>Dikarya</taxon>
        <taxon>Ascomycota</taxon>
        <taxon>Pezizomycotina</taxon>
        <taxon>Lecanoromycetes</taxon>
        <taxon>OSLEUM clade</taxon>
        <taxon>Lecanoromycetidae</taxon>
        <taxon>Lecanorales</taxon>
        <taxon>Lecanorineae</taxon>
        <taxon>Cladoniaceae</taxon>
        <taxon>Cladonia</taxon>
    </lineage>
</organism>
<keyword evidence="2" id="KW-0285">Flavoprotein</keyword>
<dbReference type="PRINTS" id="PR00420">
    <property type="entry name" value="RNGMNOXGNASE"/>
</dbReference>
<evidence type="ECO:0000256" key="2">
    <source>
        <dbReference type="ARBA" id="ARBA00022630"/>
    </source>
</evidence>
<name>A0AA39QSN5_9LECA</name>
<dbReference type="Proteomes" id="UP001166286">
    <property type="component" value="Unassembled WGS sequence"/>
</dbReference>
<sequence length="410" mass="44968">MSRTVLIIGCGVAGPVLAILLKRKGYTPIVFEKVKELGDAGASLTLMPNGLKVLGLVDLASQVLEATFPLTEFHDQTWNGATLGVSHIPSTLLDKYSMPAAGVRRTALNLGLKQSLFDNAIELREGWKLEDIQEKEHGVIATFAGRGTIEGTFIVGCDGIKATSRELLLRRGGEMEALPTYTGLTQTAGISPTPSTIKGRPSLLNVYGIGAHFITYPVSHTHSSWAITLPETMEAQESWHLYNVEERDALKSKLLLEFANWSDPVPELIKSAERMVKFGLYDRDELTPEQWHSGRCVLIGDAAHPTSPHLGQGANQALEDCYHLATFLPKVSAKIPTLLKQDLAQIFQKFALKRQPRTSKLVKGARAQGERRVVTGGSAACLERDEAVRKSWLEVDAVAAKYDNLFREPF</sequence>
<keyword evidence="3" id="KW-0274">FAD</keyword>
<comment type="similarity">
    <text evidence="1">Belongs to the paxM FAD-dependent monooxygenase family.</text>
</comment>
<evidence type="ECO:0000256" key="4">
    <source>
        <dbReference type="ARBA" id="ARBA00023002"/>
    </source>
</evidence>